<evidence type="ECO:0000313" key="1">
    <source>
        <dbReference type="EMBL" id="GGF07203.1"/>
    </source>
</evidence>
<accession>A0ABQ1U2U7</accession>
<sequence>MSATSALLDHELSHLALTSIMQFLNHFKAQPVDQKKAALKELIEVTNTVTNAIDEEQGLNHTIALLEIKAICRDYEQYTYHQSSKVQ</sequence>
<protein>
    <submittedName>
        <fullName evidence="1">Uncharacterized protein</fullName>
    </submittedName>
</protein>
<proteinExistence type="predicted"/>
<gene>
    <name evidence="1" type="ORF">GCM10008027_35120</name>
</gene>
<dbReference type="Proteomes" id="UP000638462">
    <property type="component" value="Unassembled WGS sequence"/>
</dbReference>
<organism evidence="1 2">
    <name type="scientific">Pseudoalteromonas gelatinilytica</name>
    <dbReference type="NCBI Taxonomy" id="1703256"/>
    <lineage>
        <taxon>Bacteria</taxon>
        <taxon>Pseudomonadati</taxon>
        <taxon>Pseudomonadota</taxon>
        <taxon>Gammaproteobacteria</taxon>
        <taxon>Alteromonadales</taxon>
        <taxon>Pseudoalteromonadaceae</taxon>
        <taxon>Pseudoalteromonas</taxon>
    </lineage>
</organism>
<name>A0ABQ1U2U7_9GAMM</name>
<keyword evidence="2" id="KW-1185">Reference proteome</keyword>
<comment type="caution">
    <text evidence="1">The sequence shown here is derived from an EMBL/GenBank/DDBJ whole genome shotgun (WGS) entry which is preliminary data.</text>
</comment>
<dbReference type="RefSeq" id="WP_188730664.1">
    <property type="nucleotide sequence ID" value="NZ_BMIT01000017.1"/>
</dbReference>
<reference evidence="2" key="1">
    <citation type="journal article" date="2019" name="Int. J. Syst. Evol. Microbiol.">
        <title>The Global Catalogue of Microorganisms (GCM) 10K type strain sequencing project: providing services to taxonomists for standard genome sequencing and annotation.</title>
        <authorList>
            <consortium name="The Broad Institute Genomics Platform"/>
            <consortium name="The Broad Institute Genome Sequencing Center for Infectious Disease"/>
            <person name="Wu L."/>
            <person name="Ma J."/>
        </authorList>
    </citation>
    <scope>NUCLEOTIDE SEQUENCE [LARGE SCALE GENOMIC DNA]</scope>
    <source>
        <strain evidence="2">CGMCC 1.15394</strain>
    </source>
</reference>
<dbReference type="EMBL" id="BMIT01000017">
    <property type="protein sequence ID" value="GGF07203.1"/>
    <property type="molecule type" value="Genomic_DNA"/>
</dbReference>
<evidence type="ECO:0000313" key="2">
    <source>
        <dbReference type="Proteomes" id="UP000638462"/>
    </source>
</evidence>